<sequence length="903" mass="98337">MGKRKERRLAAMSNAGRRVKLDLFAEPSGDLTGSSAKDKVDEIGNSEHLDGLPKSPSSSEAVLCFWFPKFSFSDCEVAMICGDEGRILIGQQSVNPLLLLGQYSDDETEDRSEKPSHDKPSHDGPDKSFLADNIDKVESPGFCETVEVYPDNDLQKQKVGELEGISSICVDDQHKLAGGDAKEANLTALKEADPGEPSLSASGSEGQVVGDVNLGWKLVMHEESNQFYYWNTETGETSWEAPAVFLQTAQPSAQEFSAPQYSGVESNLDSTYTNSVVQNCSFPVNASFEIKESAGDYFHTQKLVRGGRKCLHCGKDVDNETVDYESGNNSLAETLINQSEHLLERLKSLKSANGALLAEDRIASYMVELEIRHSDLQSLALYSSSLHPFWLHSEVQLRRLELAINDMISKADKYNSSVQVEVSNGDVPTRTRKLECGKETELTQENRVEEVSPSMENGSCENLTGKAVVMAGGGFHEGLNDDVGSDSSSKRSGIGLEEGELIENAEHPKSSSPISQQDGEDIDMDVDMEVEDTVAVGGVVPPPLESLTVATEGFFTAPPLPDDEWIPPPPPETEQIPPPPPDEPPEPSCPPITYPTAGQSFTYTDYSVPYNYTPGGIAGNNFYVHGEGGQFIQPDMSILYGAVPSIYGDAAHISVNSVGPVVYYGLQDGAVPPVDGVMPVESTQVQLLSVPSSNSSLLTENKDSDPPTSLSVISASTFGGEGMAASLGNTVAATVTTTSTATSTDQKKVSRSKKRTTAVVPTLWSNKKVSSLVDKWKAAKDELQEEEEEEDEAKIALTMLEKKRQREIEEWRAQQIASGEAKDNANFQPLGGDWRERVKRKRAQSAGKVVDRKEIESAGNQQPDLAEISRRLPSGWQAYWDESSKRVYYGNTITSETSWTRPT</sequence>
<name>A0ACB9SBD8_9MYRT</name>
<keyword evidence="2" id="KW-1185">Reference proteome</keyword>
<organism evidence="1 2">
    <name type="scientific">Melastoma candidum</name>
    <dbReference type="NCBI Taxonomy" id="119954"/>
    <lineage>
        <taxon>Eukaryota</taxon>
        <taxon>Viridiplantae</taxon>
        <taxon>Streptophyta</taxon>
        <taxon>Embryophyta</taxon>
        <taxon>Tracheophyta</taxon>
        <taxon>Spermatophyta</taxon>
        <taxon>Magnoliopsida</taxon>
        <taxon>eudicotyledons</taxon>
        <taxon>Gunneridae</taxon>
        <taxon>Pentapetalae</taxon>
        <taxon>rosids</taxon>
        <taxon>malvids</taxon>
        <taxon>Myrtales</taxon>
        <taxon>Melastomataceae</taxon>
        <taxon>Melastomatoideae</taxon>
        <taxon>Melastomateae</taxon>
        <taxon>Melastoma</taxon>
    </lineage>
</organism>
<gene>
    <name evidence="1" type="ORF">MLD38_000888</name>
</gene>
<comment type="caution">
    <text evidence="1">The sequence shown here is derived from an EMBL/GenBank/DDBJ whole genome shotgun (WGS) entry which is preliminary data.</text>
</comment>
<proteinExistence type="predicted"/>
<accession>A0ACB9SBD8</accession>
<evidence type="ECO:0000313" key="1">
    <source>
        <dbReference type="EMBL" id="KAI4388572.1"/>
    </source>
</evidence>
<dbReference type="Proteomes" id="UP001057402">
    <property type="component" value="Chromosome 1"/>
</dbReference>
<dbReference type="EMBL" id="CM042880">
    <property type="protein sequence ID" value="KAI4388572.1"/>
    <property type="molecule type" value="Genomic_DNA"/>
</dbReference>
<protein>
    <submittedName>
        <fullName evidence="1">Uncharacterized protein</fullName>
    </submittedName>
</protein>
<reference evidence="2" key="1">
    <citation type="journal article" date="2023" name="Front. Plant Sci.">
        <title>Chromosomal-level genome assembly of Melastoma candidum provides insights into trichome evolution.</title>
        <authorList>
            <person name="Zhong Y."/>
            <person name="Wu W."/>
            <person name="Sun C."/>
            <person name="Zou P."/>
            <person name="Liu Y."/>
            <person name="Dai S."/>
            <person name="Zhou R."/>
        </authorList>
    </citation>
    <scope>NUCLEOTIDE SEQUENCE [LARGE SCALE GENOMIC DNA]</scope>
</reference>
<evidence type="ECO:0000313" key="2">
    <source>
        <dbReference type="Proteomes" id="UP001057402"/>
    </source>
</evidence>